<organism evidence="1 2">
    <name type="scientific">Sphingobacterium lactis</name>
    <dbReference type="NCBI Taxonomy" id="797291"/>
    <lineage>
        <taxon>Bacteria</taxon>
        <taxon>Pseudomonadati</taxon>
        <taxon>Bacteroidota</taxon>
        <taxon>Sphingobacteriia</taxon>
        <taxon>Sphingobacteriales</taxon>
        <taxon>Sphingobacteriaceae</taxon>
        <taxon>Sphingobacterium</taxon>
    </lineage>
</organism>
<keyword evidence="2" id="KW-1185">Reference proteome</keyword>
<evidence type="ECO:0000313" key="2">
    <source>
        <dbReference type="Proteomes" id="UP000236731"/>
    </source>
</evidence>
<dbReference type="EMBL" id="FNUT01000003">
    <property type="protein sequence ID" value="SEF87120.1"/>
    <property type="molecule type" value="Genomic_DNA"/>
</dbReference>
<proteinExistence type="predicted"/>
<dbReference type="Proteomes" id="UP000236731">
    <property type="component" value="Unassembled WGS sequence"/>
</dbReference>
<reference evidence="2" key="1">
    <citation type="submission" date="2016-10" db="EMBL/GenBank/DDBJ databases">
        <authorList>
            <person name="Varghese N."/>
            <person name="Submissions S."/>
        </authorList>
    </citation>
    <scope>NUCLEOTIDE SEQUENCE [LARGE SCALE GENOMIC DNA]</scope>
    <source>
        <strain evidence="2">DSM 22361</strain>
    </source>
</reference>
<evidence type="ECO:0000313" key="1">
    <source>
        <dbReference type="EMBL" id="SEF87120.1"/>
    </source>
</evidence>
<dbReference type="AlphaFoldDB" id="A0A1H5VIS1"/>
<protein>
    <submittedName>
        <fullName evidence="1">Uncharacterized protein</fullName>
    </submittedName>
</protein>
<sequence>MIMGRIINSLPHLEGVLRNGDKFKVGFGVKSLSTEGIHYRDLNELIKGNINELLVRGKKGPLRENIHGKFVRKQPENKKVINKHIEYTRKDGVFIQYDRDFEVWEKELLHKFGLKLKRGTSPQEEVILYFDEMVFDSNDNTLLYKAKSAMNICIILGGYFQIYDDKLEPIMKITATLNRKILSKGTGNVQSKLEDLKKEFFGNGIKSDNTGNSYRFSVLQEFNVTDIYNGEGGFNEYFHFEFSNDNIVILENLRSGNATYIFDLKKYDKNFALDKTNAKRHPAFLARIIHHNLENWRTVLLTYLKKKDDSDEALQVS</sequence>
<gene>
    <name evidence="1" type="ORF">SAMN05421877_103144</name>
</gene>
<accession>A0A1H5VIS1</accession>
<name>A0A1H5VIS1_9SPHI</name>